<dbReference type="RefSeq" id="WP_202012427.1">
    <property type="nucleotide sequence ID" value="NZ_JAERRB010000006.1"/>
</dbReference>
<dbReference type="PANTHER" id="PTHR30005">
    <property type="entry name" value="EXOPOLYPHOSPHATASE"/>
    <property type="match status" value="1"/>
</dbReference>
<dbReference type="InterPro" id="IPR050273">
    <property type="entry name" value="GppA/Ppx_hydrolase"/>
</dbReference>
<reference evidence="2 3" key="1">
    <citation type="submission" date="2021-01" db="EMBL/GenBank/DDBJ databases">
        <title>Chryseolinea sp. Jin1 Genome sequencing and assembly.</title>
        <authorList>
            <person name="Kim I."/>
        </authorList>
    </citation>
    <scope>NUCLEOTIDE SEQUENCE [LARGE SCALE GENOMIC DNA]</scope>
    <source>
        <strain evidence="2 3">Jin1</strain>
    </source>
</reference>
<dbReference type="Gene3D" id="3.30.420.150">
    <property type="entry name" value="Exopolyphosphatase. Domain 2"/>
    <property type="match status" value="1"/>
</dbReference>
<accession>A0ABS1KY39</accession>
<sequence length="320" mass="36009">MENKIAIIDMGTNTFHLLIAEADERGYHITYRERLAVKIGKGGINQGVITEEGIQRALLAMQSFKNTIDQQHIGKVYAFGTSAMRNATNGDDVVARIKAVTGIESTIISGDLEAQYIYMGVKSAMDIDHDKSLIMDIGGGSVEFILANNERVFWKQSFEIGAQRLLEKFQKHDPITKEEMEVLDDYFAKALQPLFEAIKIHQPHILVGSSGTFDTLSDIFCIQHDIHKSPEEIETPLTLAGFYEIFDLLLHKNREQRMQIPGMIEMRVDMIVVACCLIRYLLAKHPFNRIRVSTYALKEGVLATLIHEVQNAAAQKTLTV</sequence>
<dbReference type="InterPro" id="IPR043129">
    <property type="entry name" value="ATPase_NBD"/>
</dbReference>
<protein>
    <submittedName>
        <fullName evidence="2">Exopolyphosphatase</fullName>
    </submittedName>
</protein>
<dbReference type="InterPro" id="IPR003695">
    <property type="entry name" value="Ppx_GppA_N"/>
</dbReference>
<dbReference type="PANTHER" id="PTHR30005:SF0">
    <property type="entry name" value="RETROGRADE REGULATION PROTEIN 2"/>
    <property type="match status" value="1"/>
</dbReference>
<keyword evidence="3" id="KW-1185">Reference proteome</keyword>
<evidence type="ECO:0000313" key="2">
    <source>
        <dbReference type="EMBL" id="MBL0743256.1"/>
    </source>
</evidence>
<organism evidence="2 3">
    <name type="scientific">Chryseolinea lacunae</name>
    <dbReference type="NCBI Taxonomy" id="2801331"/>
    <lineage>
        <taxon>Bacteria</taxon>
        <taxon>Pseudomonadati</taxon>
        <taxon>Bacteroidota</taxon>
        <taxon>Cytophagia</taxon>
        <taxon>Cytophagales</taxon>
        <taxon>Fulvivirgaceae</taxon>
        <taxon>Chryseolinea</taxon>
    </lineage>
</organism>
<name>A0ABS1KY39_9BACT</name>
<dbReference type="EMBL" id="JAERRB010000006">
    <property type="protein sequence ID" value="MBL0743256.1"/>
    <property type="molecule type" value="Genomic_DNA"/>
</dbReference>
<evidence type="ECO:0000259" key="1">
    <source>
        <dbReference type="Pfam" id="PF02541"/>
    </source>
</evidence>
<feature type="domain" description="Ppx/GppA phosphatase N-terminal" evidence="1">
    <location>
        <begin position="19"/>
        <end position="306"/>
    </location>
</feature>
<proteinExistence type="predicted"/>
<gene>
    <name evidence="2" type="ORF">JI741_18635</name>
</gene>
<comment type="caution">
    <text evidence="2">The sequence shown here is derived from an EMBL/GenBank/DDBJ whole genome shotgun (WGS) entry which is preliminary data.</text>
</comment>
<dbReference type="Gene3D" id="3.30.420.40">
    <property type="match status" value="1"/>
</dbReference>
<dbReference type="Pfam" id="PF02541">
    <property type="entry name" value="Ppx-GppA"/>
    <property type="match status" value="1"/>
</dbReference>
<dbReference type="Proteomes" id="UP000613030">
    <property type="component" value="Unassembled WGS sequence"/>
</dbReference>
<dbReference type="CDD" id="cd24055">
    <property type="entry name" value="ASKHA_NBD_ChPPX-like"/>
    <property type="match status" value="1"/>
</dbReference>
<evidence type="ECO:0000313" key="3">
    <source>
        <dbReference type="Proteomes" id="UP000613030"/>
    </source>
</evidence>
<dbReference type="SUPFAM" id="SSF53067">
    <property type="entry name" value="Actin-like ATPase domain"/>
    <property type="match status" value="2"/>
</dbReference>